<reference evidence="18 19" key="1">
    <citation type="submission" date="2019-07" db="EMBL/GenBank/DDBJ databases">
        <title>Qingshengfaniella alkalisoli gen. nov., sp. nov., isolated from saline soil.</title>
        <authorList>
            <person name="Xu L."/>
            <person name="Huang X.-X."/>
            <person name="Sun J.-Q."/>
        </authorList>
    </citation>
    <scope>NUCLEOTIDE SEQUENCE [LARGE SCALE GENOMIC DNA]</scope>
    <source>
        <strain evidence="18 19">DSM 27279</strain>
    </source>
</reference>
<evidence type="ECO:0000256" key="13">
    <source>
        <dbReference type="ARBA" id="ARBA00023237"/>
    </source>
</evidence>
<evidence type="ECO:0000256" key="1">
    <source>
        <dbReference type="ARBA" id="ARBA00004571"/>
    </source>
</evidence>
<evidence type="ECO:0000256" key="12">
    <source>
        <dbReference type="ARBA" id="ARBA00023170"/>
    </source>
</evidence>
<dbReference type="Pfam" id="PF07660">
    <property type="entry name" value="STN"/>
    <property type="match status" value="1"/>
</dbReference>
<dbReference type="Gene3D" id="3.55.50.30">
    <property type="match status" value="1"/>
</dbReference>
<keyword evidence="3 14" id="KW-0813">Transport</keyword>
<keyword evidence="6 14" id="KW-0812">Transmembrane</keyword>
<dbReference type="Gene3D" id="2.170.130.10">
    <property type="entry name" value="TonB-dependent receptor, plug domain"/>
    <property type="match status" value="1"/>
</dbReference>
<dbReference type="EMBL" id="VLTJ01000003">
    <property type="protein sequence ID" value="TSH98875.1"/>
    <property type="molecule type" value="Genomic_DNA"/>
</dbReference>
<dbReference type="InterPro" id="IPR036942">
    <property type="entry name" value="Beta-barrel_TonB_sf"/>
</dbReference>
<dbReference type="InterPro" id="IPR039426">
    <property type="entry name" value="TonB-dep_rcpt-like"/>
</dbReference>
<evidence type="ECO:0000256" key="11">
    <source>
        <dbReference type="ARBA" id="ARBA00023136"/>
    </source>
</evidence>
<evidence type="ECO:0000256" key="4">
    <source>
        <dbReference type="ARBA" id="ARBA00022452"/>
    </source>
</evidence>
<name>A0A556B280_9BURK</name>
<dbReference type="GO" id="GO:0015891">
    <property type="term" value="P:siderophore transport"/>
    <property type="evidence" value="ECO:0007669"/>
    <property type="project" value="InterPro"/>
</dbReference>
<keyword evidence="5" id="KW-0410">Iron transport</keyword>
<keyword evidence="11 14" id="KW-0472">Membrane</keyword>
<dbReference type="CDD" id="cd01347">
    <property type="entry name" value="ligand_gated_channel"/>
    <property type="match status" value="1"/>
</dbReference>
<evidence type="ECO:0000256" key="6">
    <source>
        <dbReference type="ARBA" id="ARBA00022692"/>
    </source>
</evidence>
<evidence type="ECO:0000313" key="18">
    <source>
        <dbReference type="EMBL" id="TSH98875.1"/>
    </source>
</evidence>
<evidence type="ECO:0000256" key="15">
    <source>
        <dbReference type="PROSITE-ProRule" id="PRU10144"/>
    </source>
</evidence>
<keyword evidence="12 18" id="KW-0675">Receptor</keyword>
<dbReference type="InterPro" id="IPR037066">
    <property type="entry name" value="Plug_dom_sf"/>
</dbReference>
<comment type="similarity">
    <text evidence="2 14 16">Belongs to the TonB-dependent receptor family.</text>
</comment>
<organism evidence="18 19">
    <name type="scientific">Verticiella sediminum</name>
    <dbReference type="NCBI Taxonomy" id="1247510"/>
    <lineage>
        <taxon>Bacteria</taxon>
        <taxon>Pseudomonadati</taxon>
        <taxon>Pseudomonadota</taxon>
        <taxon>Betaproteobacteria</taxon>
        <taxon>Burkholderiales</taxon>
        <taxon>Alcaligenaceae</taxon>
        <taxon>Verticiella</taxon>
    </lineage>
</organism>
<dbReference type="PROSITE" id="PS52016">
    <property type="entry name" value="TONB_DEPENDENT_REC_3"/>
    <property type="match status" value="1"/>
</dbReference>
<dbReference type="InterPro" id="IPR000531">
    <property type="entry name" value="Beta-barrel_TonB"/>
</dbReference>
<keyword evidence="13 14" id="KW-0998">Cell outer membrane</keyword>
<keyword evidence="7" id="KW-0732">Signal</keyword>
<dbReference type="GO" id="GO:0009279">
    <property type="term" value="C:cell outer membrane"/>
    <property type="evidence" value="ECO:0007669"/>
    <property type="project" value="UniProtKB-SubCell"/>
</dbReference>
<sequence>MSASAAHAAEAAPAAGRGAAAQAFQIPPGPLGPALSQFAGAAGIVLSFDAQLTDGRRTPGLSGRYTVEQGLDALLAGSGLRATRDTRGNYGLQAAPASAAPAAGAVAQLGSIEVTGNQLGDITEGTGSYTSGTIATSTRIVLTPRETPQSLSVVTRQEMDDFNLTSIDKVMEHTPGVTITTFDSERTVYWSRGFAINNFQYDGIPMQRNSAYSAGNTLSDMAIYDRVEVLKGATGLLTGAGDPGATINLVRKRPTREFQGHVSAGVGTYDTYRGELDVSGPLNASGSVRARAVAAYEDKHSHLDNYRRRTPVFYGVLEADLTSDTLLTIGADYQNNTPRGSTWGGIPLFDSEGNFNRTSRSYSPAARWSNWEQYTRTAFATLEHNFANDWVVKLQLNHQINGYDAQLGSIGAGNPNPADGSGTSLWLGEYIGKTVSDAADVYASGPFELFGRKHELVLGGSIAKRHWTNTGYGPGAYDGTVADFYGWNGDVPEPVWSAPYENEETTHERGVYAAGRWNLRDDLKVITGGRWARYRNAEQGQDESGVFVPYAGVVYDLNRNFSLYGSYTGIFNPQSAQDEAGRTLDPLEGKSLEAGMKAEFFDGRVNGSLAYFRIKQDNYAEATGGTTPSGGVAYRAVDGVTTRGFEATLSGEVLPNWQVHAGYTHQVSRLDSERVSTEDPSNQFSLYTTYRLSGALRGLTLGGGARWQGKTWADVSNPVHGTVEHRMASRWLFDAMARYEFDRHLSATLSVENLFDKKYYTLMSFYNTYSWGTPRTVLLNLRYQF</sequence>
<dbReference type="SMART" id="SM00965">
    <property type="entry name" value="STN"/>
    <property type="match status" value="1"/>
</dbReference>
<comment type="subcellular location">
    <subcellularLocation>
        <location evidence="1 14">Cell outer membrane</location>
        <topology evidence="1 14">Multi-pass membrane protein</topology>
    </subcellularLocation>
</comment>
<evidence type="ECO:0000256" key="10">
    <source>
        <dbReference type="ARBA" id="ARBA00023077"/>
    </source>
</evidence>
<feature type="short sequence motif" description="TonB C-terminal box" evidence="15">
    <location>
        <begin position="768"/>
        <end position="785"/>
    </location>
</feature>
<keyword evidence="10 16" id="KW-0798">TonB box</keyword>
<dbReference type="GO" id="GO:0038023">
    <property type="term" value="F:signaling receptor activity"/>
    <property type="evidence" value="ECO:0007669"/>
    <property type="project" value="InterPro"/>
</dbReference>
<dbReference type="Pfam" id="PF00593">
    <property type="entry name" value="TonB_dep_Rec_b-barrel"/>
    <property type="match status" value="1"/>
</dbReference>
<proteinExistence type="inferred from homology"/>
<dbReference type="NCBIfam" id="TIGR01783">
    <property type="entry name" value="TonB-siderophor"/>
    <property type="match status" value="1"/>
</dbReference>
<dbReference type="Proteomes" id="UP000318405">
    <property type="component" value="Unassembled WGS sequence"/>
</dbReference>
<evidence type="ECO:0000256" key="3">
    <source>
        <dbReference type="ARBA" id="ARBA00022448"/>
    </source>
</evidence>
<dbReference type="FunFam" id="2.170.130.10:FF:000010">
    <property type="entry name" value="Ferripyoverdine receptor"/>
    <property type="match status" value="1"/>
</dbReference>
<gene>
    <name evidence="18" type="ORF">FOZ76_01545</name>
</gene>
<evidence type="ECO:0000313" key="19">
    <source>
        <dbReference type="Proteomes" id="UP000318405"/>
    </source>
</evidence>
<dbReference type="InterPro" id="IPR010917">
    <property type="entry name" value="TonB_rcpt_CS"/>
</dbReference>
<dbReference type="InterPro" id="IPR012910">
    <property type="entry name" value="Plug_dom"/>
</dbReference>
<dbReference type="AlphaFoldDB" id="A0A556B280"/>
<dbReference type="Gene3D" id="2.40.170.20">
    <property type="entry name" value="TonB-dependent receptor, beta-barrel domain"/>
    <property type="match status" value="1"/>
</dbReference>
<dbReference type="GO" id="GO:0015344">
    <property type="term" value="F:siderophore uptake transmembrane transporter activity"/>
    <property type="evidence" value="ECO:0007669"/>
    <property type="project" value="TreeGrafter"/>
</dbReference>
<keyword evidence="19" id="KW-1185">Reference proteome</keyword>
<dbReference type="InterPro" id="IPR011662">
    <property type="entry name" value="Secretin/TonB_short_N"/>
</dbReference>
<dbReference type="PANTHER" id="PTHR32552">
    <property type="entry name" value="FERRICHROME IRON RECEPTOR-RELATED"/>
    <property type="match status" value="1"/>
</dbReference>
<keyword evidence="4 14" id="KW-1134">Transmembrane beta strand</keyword>
<dbReference type="PANTHER" id="PTHR32552:SF74">
    <property type="entry name" value="HYDROXAMATE SIDEROPHORE RECEPTOR FHUE"/>
    <property type="match status" value="1"/>
</dbReference>
<dbReference type="Pfam" id="PF07715">
    <property type="entry name" value="Plug"/>
    <property type="match status" value="1"/>
</dbReference>
<evidence type="ECO:0000256" key="5">
    <source>
        <dbReference type="ARBA" id="ARBA00022496"/>
    </source>
</evidence>
<evidence type="ECO:0000256" key="16">
    <source>
        <dbReference type="RuleBase" id="RU003357"/>
    </source>
</evidence>
<feature type="domain" description="Secretin/TonB short N-terminal" evidence="17">
    <location>
        <begin position="44"/>
        <end position="95"/>
    </location>
</feature>
<evidence type="ECO:0000256" key="8">
    <source>
        <dbReference type="ARBA" id="ARBA00023004"/>
    </source>
</evidence>
<comment type="caution">
    <text evidence="18">The sequence shown here is derived from an EMBL/GenBank/DDBJ whole genome shotgun (WGS) entry which is preliminary data.</text>
</comment>
<dbReference type="InterPro" id="IPR010105">
    <property type="entry name" value="TonB_sidphr_rcpt"/>
</dbReference>
<dbReference type="SUPFAM" id="SSF56935">
    <property type="entry name" value="Porins"/>
    <property type="match status" value="1"/>
</dbReference>
<evidence type="ECO:0000256" key="9">
    <source>
        <dbReference type="ARBA" id="ARBA00023065"/>
    </source>
</evidence>
<keyword evidence="9" id="KW-0406">Ion transport</keyword>
<keyword evidence="8" id="KW-0408">Iron</keyword>
<evidence type="ECO:0000259" key="17">
    <source>
        <dbReference type="SMART" id="SM00965"/>
    </source>
</evidence>
<protein>
    <submittedName>
        <fullName evidence="18">TonB-dependent siderophore receptor</fullName>
    </submittedName>
</protein>
<dbReference type="PROSITE" id="PS01156">
    <property type="entry name" value="TONB_DEPENDENT_REC_2"/>
    <property type="match status" value="1"/>
</dbReference>
<evidence type="ECO:0000256" key="2">
    <source>
        <dbReference type="ARBA" id="ARBA00009810"/>
    </source>
</evidence>
<accession>A0A556B280</accession>
<evidence type="ECO:0000256" key="7">
    <source>
        <dbReference type="ARBA" id="ARBA00022729"/>
    </source>
</evidence>
<dbReference type="OrthoDB" id="174652at2"/>
<evidence type="ECO:0000256" key="14">
    <source>
        <dbReference type="PROSITE-ProRule" id="PRU01360"/>
    </source>
</evidence>